<evidence type="ECO:0000256" key="11">
    <source>
        <dbReference type="ARBA" id="ARBA00023136"/>
    </source>
</evidence>
<feature type="transmembrane region" description="Helical" evidence="17">
    <location>
        <begin position="202"/>
        <end position="223"/>
    </location>
</feature>
<evidence type="ECO:0000256" key="15">
    <source>
        <dbReference type="ARBA" id="ARBA00032932"/>
    </source>
</evidence>
<evidence type="ECO:0000256" key="16">
    <source>
        <dbReference type="ARBA" id="ARBA00047594"/>
    </source>
</evidence>
<evidence type="ECO:0000256" key="4">
    <source>
        <dbReference type="ARBA" id="ARBA00021581"/>
    </source>
</evidence>
<keyword evidence="13 17" id="KW-0961">Cell wall biogenesis/degradation</keyword>
<evidence type="ECO:0000256" key="9">
    <source>
        <dbReference type="ARBA" id="ARBA00022984"/>
    </source>
</evidence>
<comment type="catalytic activity">
    <reaction evidence="16 17">
        <text>di-trans,octa-cis-undecaprenyl diphosphate + H2O = di-trans,octa-cis-undecaprenyl phosphate + phosphate + H(+)</text>
        <dbReference type="Rhea" id="RHEA:28094"/>
        <dbReference type="ChEBI" id="CHEBI:15377"/>
        <dbReference type="ChEBI" id="CHEBI:15378"/>
        <dbReference type="ChEBI" id="CHEBI:43474"/>
        <dbReference type="ChEBI" id="CHEBI:58405"/>
        <dbReference type="ChEBI" id="CHEBI:60392"/>
        <dbReference type="EC" id="3.6.1.27"/>
    </reaction>
</comment>
<protein>
    <recommendedName>
        <fullName evidence="4 17">Undecaprenyl-diphosphatase</fullName>
        <ecNumber evidence="3 17">3.6.1.27</ecNumber>
    </recommendedName>
    <alternativeName>
        <fullName evidence="15 17">Bacitracin resistance protein</fullName>
    </alternativeName>
    <alternativeName>
        <fullName evidence="14 17">Undecaprenyl pyrophosphate phosphatase</fullName>
    </alternativeName>
</protein>
<comment type="similarity">
    <text evidence="2 17">Belongs to the UppP family.</text>
</comment>
<evidence type="ECO:0000256" key="5">
    <source>
        <dbReference type="ARBA" id="ARBA00022475"/>
    </source>
</evidence>
<dbReference type="GO" id="GO:0008360">
    <property type="term" value="P:regulation of cell shape"/>
    <property type="evidence" value="ECO:0007669"/>
    <property type="project" value="UniProtKB-KW"/>
</dbReference>
<dbReference type="GO" id="GO:0009252">
    <property type="term" value="P:peptidoglycan biosynthetic process"/>
    <property type="evidence" value="ECO:0007669"/>
    <property type="project" value="UniProtKB-KW"/>
</dbReference>
<dbReference type="HAMAP" id="MF_01006">
    <property type="entry name" value="Undec_diphosphatase"/>
    <property type="match status" value="1"/>
</dbReference>
<dbReference type="EC" id="3.6.1.27" evidence="3 17"/>
<accession>A0AB34WYL4</accession>
<evidence type="ECO:0000256" key="13">
    <source>
        <dbReference type="ARBA" id="ARBA00023316"/>
    </source>
</evidence>
<evidence type="ECO:0000256" key="6">
    <source>
        <dbReference type="ARBA" id="ARBA00022692"/>
    </source>
</evidence>
<proteinExistence type="inferred from homology"/>
<feature type="transmembrane region" description="Helical" evidence="17">
    <location>
        <begin position="144"/>
        <end position="161"/>
    </location>
</feature>
<dbReference type="Pfam" id="PF02673">
    <property type="entry name" value="BacA"/>
    <property type="match status" value="1"/>
</dbReference>
<comment type="caution">
    <text evidence="18">The sequence shown here is derived from an EMBL/GenBank/DDBJ whole genome shotgun (WGS) entry which is preliminary data.</text>
</comment>
<dbReference type="InterPro" id="IPR003824">
    <property type="entry name" value="UppP"/>
</dbReference>
<evidence type="ECO:0000256" key="2">
    <source>
        <dbReference type="ARBA" id="ARBA00010621"/>
    </source>
</evidence>
<feature type="transmembrane region" description="Helical" evidence="17">
    <location>
        <begin position="308"/>
        <end position="330"/>
    </location>
</feature>
<reference evidence="18 19" key="1">
    <citation type="submission" date="2016-01" db="EMBL/GenBank/DDBJ databases">
        <authorList>
            <person name="Mitreva M."/>
            <person name="Pepin K.H."/>
            <person name="Mihindukulasuriya K.A."/>
            <person name="Fulton R."/>
            <person name="Fronick C."/>
            <person name="O'Laughlin M."/>
            <person name="Miner T."/>
            <person name="Herter B."/>
            <person name="Rosa B.A."/>
            <person name="Cordes M."/>
            <person name="Tomlinson C."/>
            <person name="Wollam A."/>
            <person name="Palsikar V.B."/>
            <person name="Mardis E.R."/>
            <person name="Wilson R.K."/>
        </authorList>
    </citation>
    <scope>NUCLEOTIDE SEQUENCE [LARGE SCALE GENOMIC DNA]</scope>
    <source>
        <strain evidence="18 19">DNF00696</strain>
    </source>
</reference>
<dbReference type="AlphaFoldDB" id="A0AB34WYL4"/>
<dbReference type="NCBIfam" id="TIGR00753">
    <property type="entry name" value="undec_PP_bacA"/>
    <property type="match status" value="1"/>
</dbReference>
<evidence type="ECO:0000256" key="14">
    <source>
        <dbReference type="ARBA" id="ARBA00032707"/>
    </source>
</evidence>
<dbReference type="PANTHER" id="PTHR30622:SF4">
    <property type="entry name" value="UNDECAPRENYL-DIPHOSPHATASE"/>
    <property type="match status" value="1"/>
</dbReference>
<keyword evidence="9 17" id="KW-0573">Peptidoglycan synthesis</keyword>
<sequence length="331" mass="35931">MFTGKVYLEFRVDSRRKCITGGRPAVPEQRGTGGGERKHLEERRVVTTKRIGLEVVNTIEAIIMGLVQGLTEFLPISSSAHLRILGALFGDDPGAAFTAITQIGTESAVLIYFWKDISRIVRKWFQAFVPTRSGVTQSDPDVRMGWMIIVGSLPIGILGLLGQDWIEKEFRNMWITVAMLIVFALFLGAADRFGKKEKTLDHLSWVQAIIYGFAQALALVPGVSRSGGTITAGRLMGFTRVAAARYSFLLAMPAVFASGFYEAAKSVGNNPAGWGPTILATIVAFAVGYAVIVWFMRLLETKTFTPFVIYRLVLGSAVGVALAAGALSAFA</sequence>
<name>A0AB34WYL4_9ACTO</name>
<evidence type="ECO:0000256" key="8">
    <source>
        <dbReference type="ARBA" id="ARBA00022960"/>
    </source>
</evidence>
<dbReference type="GO" id="GO:0046677">
    <property type="term" value="P:response to antibiotic"/>
    <property type="evidence" value="ECO:0007669"/>
    <property type="project" value="UniProtKB-UniRule"/>
</dbReference>
<comment type="miscellaneous">
    <text evidence="17">Bacitracin is thought to be involved in the inhibition of peptidoglycan synthesis by sequestering undecaprenyl diphosphate, thereby reducing the pool of lipid carrier available.</text>
</comment>
<evidence type="ECO:0000256" key="7">
    <source>
        <dbReference type="ARBA" id="ARBA00022801"/>
    </source>
</evidence>
<gene>
    <name evidence="17" type="primary">uppP</name>
    <name evidence="18" type="ORF">HMPREF1862_01302</name>
</gene>
<evidence type="ECO:0000256" key="17">
    <source>
        <dbReference type="HAMAP-Rule" id="MF_01006"/>
    </source>
</evidence>
<keyword evidence="5 17" id="KW-1003">Cell membrane</keyword>
<keyword evidence="12 17" id="KW-0046">Antibiotic resistance</keyword>
<keyword evidence="11 17" id="KW-0472">Membrane</keyword>
<organism evidence="18 19">
    <name type="scientific">Varibaculum cambriense</name>
    <dbReference type="NCBI Taxonomy" id="184870"/>
    <lineage>
        <taxon>Bacteria</taxon>
        <taxon>Bacillati</taxon>
        <taxon>Actinomycetota</taxon>
        <taxon>Actinomycetes</taxon>
        <taxon>Actinomycetales</taxon>
        <taxon>Actinomycetaceae</taxon>
        <taxon>Varibaculum</taxon>
    </lineage>
</organism>
<evidence type="ECO:0000256" key="10">
    <source>
        <dbReference type="ARBA" id="ARBA00022989"/>
    </source>
</evidence>
<dbReference type="EMBL" id="LSDN01000016">
    <property type="protein sequence ID" value="KXB80312.1"/>
    <property type="molecule type" value="Genomic_DNA"/>
</dbReference>
<feature type="transmembrane region" description="Helical" evidence="17">
    <location>
        <begin position="243"/>
        <end position="261"/>
    </location>
</feature>
<keyword evidence="7 17" id="KW-0378">Hydrolase</keyword>
<feature type="transmembrane region" description="Helical" evidence="17">
    <location>
        <begin position="273"/>
        <end position="296"/>
    </location>
</feature>
<comment type="subcellular location">
    <subcellularLocation>
        <location evidence="1 17">Cell membrane</location>
        <topology evidence="1 17">Multi-pass membrane protein</topology>
    </subcellularLocation>
</comment>
<evidence type="ECO:0000256" key="12">
    <source>
        <dbReference type="ARBA" id="ARBA00023251"/>
    </source>
</evidence>
<keyword evidence="10 17" id="KW-1133">Transmembrane helix</keyword>
<evidence type="ECO:0000256" key="1">
    <source>
        <dbReference type="ARBA" id="ARBA00004651"/>
    </source>
</evidence>
<keyword evidence="6 17" id="KW-0812">Transmembrane</keyword>
<dbReference type="PANTHER" id="PTHR30622">
    <property type="entry name" value="UNDECAPRENYL-DIPHOSPHATASE"/>
    <property type="match status" value="1"/>
</dbReference>
<comment type="function">
    <text evidence="17">Catalyzes the dephosphorylation of undecaprenyl diphosphate (UPP). Confers resistance to bacitracin.</text>
</comment>
<dbReference type="GO" id="GO:0050380">
    <property type="term" value="F:undecaprenyl-diphosphatase activity"/>
    <property type="evidence" value="ECO:0007669"/>
    <property type="project" value="UniProtKB-UniRule"/>
</dbReference>
<dbReference type="GO" id="GO:0005886">
    <property type="term" value="C:plasma membrane"/>
    <property type="evidence" value="ECO:0007669"/>
    <property type="project" value="UniProtKB-SubCell"/>
</dbReference>
<keyword evidence="8 17" id="KW-0133">Cell shape</keyword>
<dbReference type="Proteomes" id="UP000070572">
    <property type="component" value="Unassembled WGS sequence"/>
</dbReference>
<dbReference type="GO" id="GO:0071555">
    <property type="term" value="P:cell wall organization"/>
    <property type="evidence" value="ECO:0007669"/>
    <property type="project" value="UniProtKB-KW"/>
</dbReference>
<evidence type="ECO:0000313" key="18">
    <source>
        <dbReference type="EMBL" id="KXB80312.1"/>
    </source>
</evidence>
<evidence type="ECO:0000256" key="3">
    <source>
        <dbReference type="ARBA" id="ARBA00012374"/>
    </source>
</evidence>
<dbReference type="NCBIfam" id="NF001392">
    <property type="entry name" value="PRK00281.2-1"/>
    <property type="match status" value="1"/>
</dbReference>
<evidence type="ECO:0000313" key="19">
    <source>
        <dbReference type="Proteomes" id="UP000070572"/>
    </source>
</evidence>
<feature type="transmembrane region" description="Helical" evidence="17">
    <location>
        <begin position="173"/>
        <end position="190"/>
    </location>
</feature>